<dbReference type="AlphaFoldDB" id="A0A2N1IVX6"/>
<evidence type="ECO:0000313" key="2">
    <source>
        <dbReference type="Proteomes" id="UP000233399"/>
    </source>
</evidence>
<dbReference type="Proteomes" id="UP000233399">
    <property type="component" value="Unassembled WGS sequence"/>
</dbReference>
<name>A0A2N1IVX6_9PSED</name>
<reference evidence="1 2" key="1">
    <citation type="submission" date="2017-12" db="EMBL/GenBank/DDBJ databases">
        <title>Isolation and characterization of an aerobic denitrifying Pseudomonas monteilii CY06 from aquaculture ponds.</title>
        <authorList>
            <person name="Ma Q."/>
            <person name="Cai Y."/>
            <person name="He Z."/>
        </authorList>
    </citation>
    <scope>NUCLEOTIDE SEQUENCE [LARGE SCALE GENOMIC DNA]</scope>
    <source>
        <strain evidence="1 2">CY06</strain>
    </source>
</reference>
<dbReference type="EMBL" id="PJCG01000008">
    <property type="protein sequence ID" value="PKI24885.1"/>
    <property type="molecule type" value="Genomic_DNA"/>
</dbReference>
<proteinExistence type="predicted"/>
<evidence type="ECO:0000313" key="1">
    <source>
        <dbReference type="EMBL" id="PKI24885.1"/>
    </source>
</evidence>
<comment type="caution">
    <text evidence="1">The sequence shown here is derived from an EMBL/GenBank/DDBJ whole genome shotgun (WGS) entry which is preliminary data.</text>
</comment>
<evidence type="ECO:0008006" key="3">
    <source>
        <dbReference type="Google" id="ProtNLM"/>
    </source>
</evidence>
<dbReference type="RefSeq" id="WP_101196118.1">
    <property type="nucleotide sequence ID" value="NZ_PJCG01000008.1"/>
</dbReference>
<organism evidence="1 2">
    <name type="scientific">Pseudomonas monteilii</name>
    <dbReference type="NCBI Taxonomy" id="76759"/>
    <lineage>
        <taxon>Bacteria</taxon>
        <taxon>Pseudomonadati</taxon>
        <taxon>Pseudomonadota</taxon>
        <taxon>Gammaproteobacteria</taxon>
        <taxon>Pseudomonadales</taxon>
        <taxon>Pseudomonadaceae</taxon>
        <taxon>Pseudomonas</taxon>
    </lineage>
</organism>
<sequence length="263" mass="28713">MIKRRAINHSALPAIGQPLGGGFFAGRIFFAGAEHAIIDAGREFETAAQWWEQPGPRVNVRGALSFHDGLENTRAMAEAGSAIARKVLGMTIRGQRGWHLPSIEQLQVMRANLLQLPDWDRYYSALRAGGPTQAFTHMEYWSSTQNSAGSSWCLHMLPWCTPTTNWASKCKGIRPVRTLVISQETFVHEPSTDAAVASADLRGLANQQAVATILERFVNEDTGKFYGRADALVAELAALAASGVTVQRGDESLTRQASNHIVD</sequence>
<accession>A0A2N1IVX6</accession>
<gene>
    <name evidence="1" type="ORF">CXB65_06285</name>
</gene>
<protein>
    <recommendedName>
        <fullName evidence="3">DUF1566 domain-containing protein</fullName>
    </recommendedName>
</protein>